<dbReference type="AlphaFoldDB" id="A0A7W9DJU7"/>
<gene>
    <name evidence="1" type="ORF">HDE69_001564</name>
</gene>
<proteinExistence type="predicted"/>
<dbReference type="RefSeq" id="WP_183866538.1">
    <property type="nucleotide sequence ID" value="NZ_JACHCF010000003.1"/>
</dbReference>
<evidence type="ECO:0000313" key="1">
    <source>
        <dbReference type="EMBL" id="MBB5620515.1"/>
    </source>
</evidence>
<reference evidence="1 2" key="1">
    <citation type="submission" date="2020-08" db="EMBL/GenBank/DDBJ databases">
        <title>Genomic Encyclopedia of Type Strains, Phase IV (KMG-V): Genome sequencing to study the core and pangenomes of soil and plant-associated prokaryotes.</title>
        <authorList>
            <person name="Whitman W."/>
        </authorList>
    </citation>
    <scope>NUCLEOTIDE SEQUENCE [LARGE SCALE GENOMIC DNA]</scope>
    <source>
        <strain evidence="1 2">MP7CTX6</strain>
    </source>
</reference>
<evidence type="ECO:0000313" key="2">
    <source>
        <dbReference type="Proteomes" id="UP000537718"/>
    </source>
</evidence>
<dbReference type="Proteomes" id="UP000537718">
    <property type="component" value="Unassembled WGS sequence"/>
</dbReference>
<dbReference type="EMBL" id="JACHCF010000003">
    <property type="protein sequence ID" value="MBB5620515.1"/>
    <property type="molecule type" value="Genomic_DNA"/>
</dbReference>
<accession>A0A7W9DJU7</accession>
<organism evidence="1 2">
    <name type="scientific">Pedobacter cryoconitis</name>
    <dbReference type="NCBI Taxonomy" id="188932"/>
    <lineage>
        <taxon>Bacteria</taxon>
        <taxon>Pseudomonadati</taxon>
        <taxon>Bacteroidota</taxon>
        <taxon>Sphingobacteriia</taxon>
        <taxon>Sphingobacteriales</taxon>
        <taxon>Sphingobacteriaceae</taxon>
        <taxon>Pedobacter</taxon>
    </lineage>
</organism>
<name>A0A7W9DJU7_9SPHI</name>
<protein>
    <submittedName>
        <fullName evidence="1">Uncharacterized protein</fullName>
    </submittedName>
</protein>
<comment type="caution">
    <text evidence="1">The sequence shown here is derived from an EMBL/GenBank/DDBJ whole genome shotgun (WGS) entry which is preliminary data.</text>
</comment>
<sequence>MKDQIKIQSTSGKINEGGLFIGDQLQNQGHIAPVSFKNTSNIKRSLPSSMQKKINPRLLIL</sequence>